<reference evidence="1 2" key="2">
    <citation type="journal article" date="2013" name="PLoS ONE">
        <title>Whole genome mapping and re-organization of the nuclear and mitochondrial genomes of Babesia microti isolates.</title>
        <authorList>
            <person name="Cornillot E."/>
            <person name="Dassouli A."/>
            <person name="Garg A."/>
            <person name="Pachikara N."/>
            <person name="Randazzo S."/>
            <person name="Depoix D."/>
            <person name="Carcy B."/>
            <person name="Delbecq S."/>
            <person name="Frutos R."/>
            <person name="Silva J.C."/>
            <person name="Sutton R."/>
            <person name="Krause P.J."/>
            <person name="Mamoun C.B."/>
        </authorList>
    </citation>
    <scope>NUCLEOTIDE SEQUENCE [LARGE SCALE GENOMIC DNA]</scope>
    <source>
        <strain evidence="1 2">RI</strain>
    </source>
</reference>
<dbReference type="VEuPathDB" id="PiroplasmaDB:BmR1_04g09710"/>
<name>A0A1N6LYF0_BABMR</name>
<organism evidence="1 2">
    <name type="scientific">Babesia microti (strain RI)</name>
    <dbReference type="NCBI Taxonomy" id="1133968"/>
    <lineage>
        <taxon>Eukaryota</taxon>
        <taxon>Sar</taxon>
        <taxon>Alveolata</taxon>
        <taxon>Apicomplexa</taxon>
        <taxon>Aconoidasida</taxon>
        <taxon>Piroplasmida</taxon>
        <taxon>Babesiidae</taxon>
        <taxon>Babesia</taxon>
    </lineage>
</organism>
<reference evidence="1 2" key="3">
    <citation type="journal article" date="2016" name="Sci. Rep.">
        <title>Genome-wide diversity and gene expression profiling of Babesia microti isolates identify polymorphic genes that mediate host-pathogen interactions.</title>
        <authorList>
            <person name="Silva J.C."/>
            <person name="Cornillot E."/>
            <person name="McCracken C."/>
            <person name="Usmani-Brown S."/>
            <person name="Dwivedi A."/>
            <person name="Ifeonu O.O."/>
            <person name="Crabtree J."/>
            <person name="Gotia H.T."/>
            <person name="Virji A.Z."/>
            <person name="Reynes C."/>
            <person name="Colinge J."/>
            <person name="Kumar V."/>
            <person name="Lawres L."/>
            <person name="Pazzi J.E."/>
            <person name="Pablo J.V."/>
            <person name="Hung C."/>
            <person name="Brancato J."/>
            <person name="Kumari P."/>
            <person name="Orvis J."/>
            <person name="Tretina K."/>
            <person name="Chibucos M."/>
            <person name="Ott S."/>
            <person name="Sadzewicz L."/>
            <person name="Sengamalay N."/>
            <person name="Shetty A.C."/>
            <person name="Su Q."/>
            <person name="Tallon L."/>
            <person name="Fraser C.M."/>
            <person name="Frutos R."/>
            <person name="Molina D.M."/>
            <person name="Krause P.J."/>
            <person name="Ben Mamoun C."/>
        </authorList>
    </citation>
    <scope>NUCLEOTIDE SEQUENCE [LARGE SCALE GENOMIC DNA]</scope>
    <source>
        <strain evidence="1 2">RI</strain>
    </source>
</reference>
<evidence type="ECO:0000313" key="1">
    <source>
        <dbReference type="EMBL" id="SIO73916.1"/>
    </source>
</evidence>
<protein>
    <submittedName>
        <fullName evidence="1">Uncharacterized protein</fullName>
    </submittedName>
</protein>
<sequence length="465" mass="53062">MIDSTVNNMHKRAQARNLLASTMVPGMRDNFFVECKQLDQALACEEYLTHLLMGKLNSICNILLDKSNLMPHNKLRIHVFNQFQHLNQKISNTDRSHYVYQPPPTVTLHINIYLIDSSLIQQPIKRAIGSLFRTILIRNDKFTSLWMNPRGVSSCKPFHKRIDPSSSPFIPNSNCTFYEMKNDTIGVELCLIYECDTDIEITLFPQDRTPIVKYHKGLLEFFANLGVDISCKGIPEVAGLITDYALKNNLMNITDQTIKLNEPLSRVFSSDIKLKQLPQTLKNFTTSVAKTPIIIEHRIKASGTVAQNESYFDLDLDYAGQTLVFPWKPINVSAALSSLGTKFSETLSKLDAKECELSSKQFTLITTLRDKIHSLHLYRTFVNSQEEFFINLMGKNQLDPSKPLKSDKEIGYKSFSPTSPSTFHKPWVYRAVHEYLVNRNKPLSYLIERALMSSGVLSKLQNSKK</sequence>
<dbReference type="KEGG" id="bmic:BmR1_04g09710"/>
<keyword evidence="2" id="KW-1185">Reference proteome</keyword>
<evidence type="ECO:0000313" key="2">
    <source>
        <dbReference type="Proteomes" id="UP000002899"/>
    </source>
</evidence>
<dbReference type="GeneID" id="24426564"/>
<dbReference type="EMBL" id="LN871599">
    <property type="protein sequence ID" value="SIO73916.1"/>
    <property type="molecule type" value="Genomic_DNA"/>
</dbReference>
<dbReference type="Proteomes" id="UP000002899">
    <property type="component" value="Chromosome IV"/>
</dbReference>
<dbReference type="RefSeq" id="XP_021337965.1">
    <property type="nucleotide sequence ID" value="XM_021482814.1"/>
</dbReference>
<dbReference type="AlphaFoldDB" id="A0A1N6LYF0"/>
<accession>A0A1N6LYF0</accession>
<proteinExistence type="predicted"/>
<reference evidence="1 2" key="1">
    <citation type="journal article" date="2012" name="Nucleic Acids Res.">
        <title>Sequencing of the smallest Apicomplexan genome from the human pathogen Babesia microti.</title>
        <authorList>
            <person name="Cornillot E."/>
            <person name="Hadj-Kaddour K."/>
            <person name="Dassouli A."/>
            <person name="Noel B."/>
            <person name="Ranwez V."/>
            <person name="Vacherie B."/>
            <person name="Augagneur Y."/>
            <person name="Bres V."/>
            <person name="Duclos A."/>
            <person name="Randazzo S."/>
            <person name="Carcy B."/>
            <person name="Debierre-Grockiego F."/>
            <person name="Delbecq S."/>
            <person name="Moubri-Menage K."/>
            <person name="Shams-Eldin H."/>
            <person name="Usmani-Brown S."/>
            <person name="Bringaud F."/>
            <person name="Wincker P."/>
            <person name="Vivares C.P."/>
            <person name="Schwarz R.T."/>
            <person name="Schetters T.P."/>
            <person name="Krause P.J."/>
            <person name="Gorenflot A."/>
            <person name="Berry V."/>
            <person name="Barbe V."/>
            <person name="Ben Mamoun C."/>
        </authorList>
    </citation>
    <scope>NUCLEOTIDE SEQUENCE [LARGE SCALE GENOMIC DNA]</scope>
    <source>
        <strain evidence="1 2">RI</strain>
    </source>
</reference>